<dbReference type="AlphaFoldDB" id="A8JGU3"/>
<protein>
    <submittedName>
        <fullName evidence="2">Uncharacterized protein</fullName>
    </submittedName>
</protein>
<feature type="region of interest" description="Disordered" evidence="1">
    <location>
        <begin position="1"/>
        <end position="23"/>
    </location>
</feature>
<feature type="compositionally biased region" description="Low complexity" evidence="1">
    <location>
        <begin position="10"/>
        <end position="23"/>
    </location>
</feature>
<evidence type="ECO:0000313" key="2">
    <source>
        <dbReference type="EMBL" id="PNW87317.1"/>
    </source>
</evidence>
<dbReference type="GeneID" id="5727995"/>
<evidence type="ECO:0000313" key="3">
    <source>
        <dbReference type="Proteomes" id="UP000006906"/>
    </source>
</evidence>
<organism evidence="2 3">
    <name type="scientific">Chlamydomonas reinhardtii</name>
    <name type="common">Chlamydomonas smithii</name>
    <dbReference type="NCBI Taxonomy" id="3055"/>
    <lineage>
        <taxon>Eukaryota</taxon>
        <taxon>Viridiplantae</taxon>
        <taxon>Chlorophyta</taxon>
        <taxon>core chlorophytes</taxon>
        <taxon>Chlorophyceae</taxon>
        <taxon>CS clade</taxon>
        <taxon>Chlamydomonadales</taxon>
        <taxon>Chlamydomonadaceae</taxon>
        <taxon>Chlamydomonas</taxon>
    </lineage>
</organism>
<accession>A8JGU3</accession>
<reference evidence="2 3" key="1">
    <citation type="journal article" date="2007" name="Science">
        <title>The Chlamydomonas genome reveals the evolution of key animal and plant functions.</title>
        <authorList>
            <person name="Merchant S.S."/>
            <person name="Prochnik S.E."/>
            <person name="Vallon O."/>
            <person name="Harris E.H."/>
            <person name="Karpowicz S.J."/>
            <person name="Witman G.B."/>
            <person name="Terry A."/>
            <person name="Salamov A."/>
            <person name="Fritz-Laylin L.K."/>
            <person name="Marechal-Drouard L."/>
            <person name="Marshall W.F."/>
            <person name="Qu L.H."/>
            <person name="Nelson D.R."/>
            <person name="Sanderfoot A.A."/>
            <person name="Spalding M.H."/>
            <person name="Kapitonov V.V."/>
            <person name="Ren Q."/>
            <person name="Ferris P."/>
            <person name="Lindquist E."/>
            <person name="Shapiro H."/>
            <person name="Lucas S.M."/>
            <person name="Grimwood J."/>
            <person name="Schmutz J."/>
            <person name="Cardol P."/>
            <person name="Cerutti H."/>
            <person name="Chanfreau G."/>
            <person name="Chen C.L."/>
            <person name="Cognat V."/>
            <person name="Croft M.T."/>
            <person name="Dent R."/>
            <person name="Dutcher S."/>
            <person name="Fernandez E."/>
            <person name="Fukuzawa H."/>
            <person name="Gonzalez-Ballester D."/>
            <person name="Gonzalez-Halphen D."/>
            <person name="Hallmann A."/>
            <person name="Hanikenne M."/>
            <person name="Hippler M."/>
            <person name="Inwood W."/>
            <person name="Jabbari K."/>
            <person name="Kalanon M."/>
            <person name="Kuras R."/>
            <person name="Lefebvre P.A."/>
            <person name="Lemaire S.D."/>
            <person name="Lobanov A.V."/>
            <person name="Lohr M."/>
            <person name="Manuell A."/>
            <person name="Meier I."/>
            <person name="Mets L."/>
            <person name="Mittag M."/>
            <person name="Mittelmeier T."/>
            <person name="Moroney J.V."/>
            <person name="Moseley J."/>
            <person name="Napoli C."/>
            <person name="Nedelcu A.M."/>
            <person name="Niyogi K."/>
            <person name="Novoselov S.V."/>
            <person name="Paulsen I.T."/>
            <person name="Pazour G."/>
            <person name="Purton S."/>
            <person name="Ral J.P."/>
            <person name="Riano-Pachon D.M."/>
            <person name="Riekhof W."/>
            <person name="Rymarquis L."/>
            <person name="Schroda M."/>
            <person name="Stern D."/>
            <person name="Umen J."/>
            <person name="Willows R."/>
            <person name="Wilson N."/>
            <person name="Zimmer S.L."/>
            <person name="Allmer J."/>
            <person name="Balk J."/>
            <person name="Bisova K."/>
            <person name="Chen C.J."/>
            <person name="Elias M."/>
            <person name="Gendler K."/>
            <person name="Hauser C."/>
            <person name="Lamb M.R."/>
            <person name="Ledford H."/>
            <person name="Long J.C."/>
            <person name="Minagawa J."/>
            <person name="Page M.D."/>
            <person name="Pan J."/>
            <person name="Pootakham W."/>
            <person name="Roje S."/>
            <person name="Rose A."/>
            <person name="Stahlberg E."/>
            <person name="Terauchi A.M."/>
            <person name="Yang P."/>
            <person name="Ball S."/>
            <person name="Bowler C."/>
            <person name="Dieckmann C.L."/>
            <person name="Gladyshev V.N."/>
            <person name="Green P."/>
            <person name="Jorgensen R."/>
            <person name="Mayfield S."/>
            <person name="Mueller-Roeber B."/>
            <person name="Rajamani S."/>
            <person name="Sayre R.T."/>
            <person name="Brokstein P."/>
            <person name="Dubchak I."/>
            <person name="Goodstein D."/>
            <person name="Hornick L."/>
            <person name="Huang Y.W."/>
            <person name="Jhaveri J."/>
            <person name="Luo Y."/>
            <person name="Martinez D."/>
            <person name="Ngau W.C."/>
            <person name="Otillar B."/>
            <person name="Poliakov A."/>
            <person name="Porter A."/>
            <person name="Szajkowski L."/>
            <person name="Werner G."/>
            <person name="Zhou K."/>
            <person name="Grigoriev I.V."/>
            <person name="Rokhsar D.S."/>
            <person name="Grossman A.R."/>
        </authorList>
    </citation>
    <scope>NUCLEOTIDE SEQUENCE [LARGE SCALE GENOMIC DNA]</scope>
    <source>
        <strain evidence="3">CC-503</strain>
    </source>
</reference>
<dbReference type="OrthoDB" id="538121at2759"/>
<dbReference type="RefSeq" id="XP_001702456.1">
    <property type="nucleotide sequence ID" value="XM_001702404.2"/>
</dbReference>
<proteinExistence type="predicted"/>
<dbReference type="KEGG" id="cre:CHLRE_02g117700v5"/>
<feature type="compositionally biased region" description="Basic and acidic residues" evidence="1">
    <location>
        <begin position="64"/>
        <end position="76"/>
    </location>
</feature>
<evidence type="ECO:0000256" key="1">
    <source>
        <dbReference type="SAM" id="MobiDB-lite"/>
    </source>
</evidence>
<name>A8JGU3_CHLRE</name>
<dbReference type="PaxDb" id="3055-EDO96951"/>
<dbReference type="Proteomes" id="UP000006906">
    <property type="component" value="Chromosome 2"/>
</dbReference>
<dbReference type="InParanoid" id="A8JGU3"/>
<feature type="region of interest" description="Disordered" evidence="1">
    <location>
        <begin position="61"/>
        <end position="86"/>
    </location>
</feature>
<gene>
    <name evidence="2" type="ORF">CHLRE_02g117700v5</name>
</gene>
<dbReference type="Gramene" id="PNW87317">
    <property type="protein sequence ID" value="PNW87317"/>
    <property type="gene ID" value="CHLRE_02g117700v5"/>
</dbReference>
<sequence length="149" mass="16089">MATTGRLHVAEAPSSSSSRMLSCPSASPYASRPEIGPFWGCLQLYAEGFYGVLVPDVEDADAAGDSKEEAIQETTKKLSSQLKRMPRDAWPAASDLQTAAAKARAVVQADGGEFIHEESWEMVQVPVDFSLVADLPSAVLEQLHKEYCT</sequence>
<dbReference type="EMBL" id="CM008963">
    <property type="protein sequence ID" value="PNW87317.1"/>
    <property type="molecule type" value="Genomic_DNA"/>
</dbReference>
<keyword evidence="3" id="KW-1185">Reference proteome</keyword>
<dbReference type="HOGENOM" id="CLU_1752328_0_0_1"/>
<dbReference type="Gene3D" id="3.30.160.250">
    <property type="match status" value="1"/>
</dbReference>